<gene>
    <name evidence="1" type="ORF">QLS71_017040</name>
</gene>
<dbReference type="EMBL" id="CP155618">
    <property type="protein sequence ID" value="XBL14013.1"/>
    <property type="molecule type" value="Genomic_DNA"/>
</dbReference>
<reference evidence="1" key="1">
    <citation type="submission" date="2024-04" db="EMBL/GenBank/DDBJ databases">
        <title>Mariniflexile litorale, isolated from the shallow sediments of the Sea of Japan.</title>
        <authorList>
            <person name="Romanenko L."/>
            <person name="Isaeva M."/>
        </authorList>
    </citation>
    <scope>NUCLEOTIDE SEQUENCE [LARGE SCALE GENOMIC DNA]</scope>
    <source>
        <strain evidence="1">KMM 9835</strain>
    </source>
</reference>
<dbReference type="KEGG" id="mlil:QLS71_017040"/>
<protein>
    <submittedName>
        <fullName evidence="1">Uncharacterized protein</fullName>
    </submittedName>
</protein>
<name>A0AAU7EFV0_9FLAO</name>
<accession>A0AAU7EFV0</accession>
<evidence type="ECO:0000313" key="1">
    <source>
        <dbReference type="EMBL" id="XBL14013.1"/>
    </source>
</evidence>
<keyword evidence="2" id="KW-1185">Reference proteome</keyword>
<organism evidence="1 2">
    <name type="scientific">Mariniflexile litorale</name>
    <dbReference type="NCBI Taxonomy" id="3045158"/>
    <lineage>
        <taxon>Bacteria</taxon>
        <taxon>Pseudomonadati</taxon>
        <taxon>Bacteroidota</taxon>
        <taxon>Flavobacteriia</taxon>
        <taxon>Flavobacteriales</taxon>
        <taxon>Flavobacteriaceae</taxon>
        <taxon>Mariniflexile</taxon>
    </lineage>
</organism>
<proteinExistence type="predicted"/>
<dbReference type="Proteomes" id="UP001224325">
    <property type="component" value="Chromosome"/>
</dbReference>
<dbReference type="AlphaFoldDB" id="A0AAU7EFV0"/>
<evidence type="ECO:0000313" key="2">
    <source>
        <dbReference type="Proteomes" id="UP001224325"/>
    </source>
</evidence>
<dbReference type="RefSeq" id="WP_308991989.1">
    <property type="nucleotide sequence ID" value="NZ_CP155618.1"/>
</dbReference>
<sequence>MIKNISCNSIGGFKKNDEYFLESSEIAFKRVLKQPIADIV</sequence>